<evidence type="ECO:0000313" key="7">
    <source>
        <dbReference type="EMBL" id="QBL07900.1"/>
    </source>
</evidence>
<dbReference type="GO" id="GO:0005840">
    <property type="term" value="C:ribosome"/>
    <property type="evidence" value="ECO:0007669"/>
    <property type="project" value="UniProtKB-KW"/>
</dbReference>
<dbReference type="NCBIfam" id="NF003698">
    <property type="entry name" value="PRK05309.1"/>
    <property type="match status" value="1"/>
</dbReference>
<dbReference type="InterPro" id="IPR001971">
    <property type="entry name" value="Ribosomal_uS11"/>
</dbReference>
<dbReference type="PIRSF" id="PIRSF002131">
    <property type="entry name" value="Ribosomal_S11"/>
    <property type="match status" value="1"/>
</dbReference>
<keyword evidence="2 4" id="KW-0689">Ribosomal protein</keyword>
<proteinExistence type="inferred from homology"/>
<comment type="subcellular location">
    <subcellularLocation>
        <location evidence="4">Plastid</location>
        <location evidence="4">Chloroplast</location>
    </subcellularLocation>
</comment>
<evidence type="ECO:0000256" key="3">
    <source>
        <dbReference type="ARBA" id="ARBA00023274"/>
    </source>
</evidence>
<reference evidence="7" key="2">
    <citation type="journal article" date="2018" name="J. ISSAAS">
        <title>The Unique Evolutionary Trajectory 1 and Dynamic Conformations of DR and IR/DR-coexisting Plastomes of the Early Vascular Plant Selaginellaceae (Lycophyte).</title>
        <authorList>
            <person name="Zhang H.-R."/>
            <person name="Xiang Q.-P."/>
            <person name="Zhang X.-C."/>
        </authorList>
    </citation>
    <scope>NUCLEOTIDE SEQUENCE</scope>
</reference>
<name>A0A482A2D1_SELUN</name>
<geneLocation type="chloroplast" evidence="7"/>
<reference evidence="7" key="1">
    <citation type="submission" date="2017-10" db="EMBL/GenBank/DDBJ databases">
        <authorList>
            <person name="Zhang H."/>
            <person name="Zhang X."/>
        </authorList>
    </citation>
    <scope>NUCLEOTIDE SEQUENCE</scope>
</reference>
<keyword evidence="7" id="KW-0150">Chloroplast</keyword>
<dbReference type="PANTHER" id="PTHR11759">
    <property type="entry name" value="40S RIBOSOMAL PROTEIN S14/30S RIBOSOMAL PROTEIN S11"/>
    <property type="match status" value="1"/>
</dbReference>
<dbReference type="GO" id="GO:0009507">
    <property type="term" value="C:chloroplast"/>
    <property type="evidence" value="ECO:0007669"/>
    <property type="project" value="UniProtKB-SubCell"/>
</dbReference>
<organism evidence="7">
    <name type="scientific">Selaginella uncinata</name>
    <name type="common">Blue spike-moss</name>
    <name type="synonym">Lycopodium uncinatum</name>
    <dbReference type="NCBI Taxonomy" id="307165"/>
    <lineage>
        <taxon>Eukaryota</taxon>
        <taxon>Viridiplantae</taxon>
        <taxon>Streptophyta</taxon>
        <taxon>Embryophyta</taxon>
        <taxon>Tracheophyta</taxon>
        <taxon>Lycopodiopsida</taxon>
        <taxon>Selaginellales</taxon>
        <taxon>Selaginellaceae</taxon>
        <taxon>Selaginella</taxon>
    </lineage>
</organism>
<dbReference type="InterPro" id="IPR018102">
    <property type="entry name" value="Ribosomal_uS11_CS"/>
</dbReference>
<accession>A0A482A2D1</accession>
<evidence type="ECO:0000256" key="4">
    <source>
        <dbReference type="HAMAP-Rule" id="MF_01310"/>
    </source>
</evidence>
<feature type="region of interest" description="Disordered" evidence="6">
    <location>
        <begin position="1"/>
        <end position="25"/>
    </location>
</feature>
<keyword evidence="3 4" id="KW-0687">Ribonucleoprotein</keyword>
<protein>
    <recommendedName>
        <fullName evidence="4">Small ribosomal subunit protein uS11c</fullName>
    </recommendedName>
</protein>
<sequence length="137" mass="14276">MSKGEKSITKRIGGTRGSKRRRIPKGVTHTRASLNNTIATVADARGQVVPRFPAGACGFGGARKGTAFAAQTAAENAIRALIDQGVKRAEVVITGPGPGRDTALRAIRGGGVVLGLARDITPMPHNGCRPPKKRCIQ</sequence>
<dbReference type="AlphaFoldDB" id="A0A482A2D1"/>
<evidence type="ECO:0000256" key="5">
    <source>
        <dbReference type="RuleBase" id="RU003629"/>
    </source>
</evidence>
<dbReference type="PROSITE" id="PS00054">
    <property type="entry name" value="RIBOSOMAL_S11"/>
    <property type="match status" value="1"/>
</dbReference>
<dbReference type="SUPFAM" id="SSF53137">
    <property type="entry name" value="Translational machinery components"/>
    <property type="match status" value="1"/>
</dbReference>
<dbReference type="GeneID" id="39713346"/>
<evidence type="ECO:0000256" key="1">
    <source>
        <dbReference type="ARBA" id="ARBA00006194"/>
    </source>
</evidence>
<dbReference type="EMBL" id="MG272483">
    <property type="protein sequence ID" value="QBL07900.1"/>
    <property type="molecule type" value="Genomic_DNA"/>
</dbReference>
<keyword evidence="4" id="KW-0694">RNA-binding</keyword>
<dbReference type="GO" id="GO:0006412">
    <property type="term" value="P:translation"/>
    <property type="evidence" value="ECO:0007669"/>
    <property type="project" value="UniProtKB-UniRule"/>
</dbReference>
<keyword evidence="4" id="KW-0699">rRNA-binding</keyword>
<comment type="subunit">
    <text evidence="4">Part of the 30S ribosomal subunit.</text>
</comment>
<evidence type="ECO:0000256" key="2">
    <source>
        <dbReference type="ARBA" id="ARBA00022980"/>
    </source>
</evidence>
<dbReference type="RefSeq" id="YP_009584201.1">
    <property type="nucleotide sequence ID" value="NC_041575.1"/>
</dbReference>
<dbReference type="Gene3D" id="3.30.420.80">
    <property type="entry name" value="Ribosomal protein S11"/>
    <property type="match status" value="1"/>
</dbReference>
<dbReference type="HAMAP" id="MF_01310">
    <property type="entry name" value="Ribosomal_uS11"/>
    <property type="match status" value="1"/>
</dbReference>
<keyword evidence="7" id="KW-0934">Plastid</keyword>
<dbReference type="GO" id="GO:1990904">
    <property type="term" value="C:ribonucleoprotein complex"/>
    <property type="evidence" value="ECO:0007669"/>
    <property type="project" value="UniProtKB-KW"/>
</dbReference>
<comment type="similarity">
    <text evidence="1 4 5">Belongs to the universal ribosomal protein uS11 family.</text>
</comment>
<gene>
    <name evidence="4 7" type="primary">rps11</name>
</gene>
<evidence type="ECO:0000256" key="6">
    <source>
        <dbReference type="SAM" id="MobiDB-lite"/>
    </source>
</evidence>
<dbReference type="InterPro" id="IPR036967">
    <property type="entry name" value="Ribosomal_uS11_sf"/>
</dbReference>
<dbReference type="GO" id="GO:0003735">
    <property type="term" value="F:structural constituent of ribosome"/>
    <property type="evidence" value="ECO:0007669"/>
    <property type="project" value="InterPro"/>
</dbReference>
<dbReference type="GO" id="GO:0019843">
    <property type="term" value="F:rRNA binding"/>
    <property type="evidence" value="ECO:0007669"/>
    <property type="project" value="UniProtKB-UniRule"/>
</dbReference>
<dbReference type="Pfam" id="PF00411">
    <property type="entry name" value="Ribosomal_S11"/>
    <property type="match status" value="1"/>
</dbReference>